<dbReference type="InterPro" id="IPR051181">
    <property type="entry name" value="CAF1_poly(A)_ribonucleases"/>
</dbReference>
<sequence length="527" mass="60499">MDIHRSEFEAQFPAIKRAIQRADFVAFDTELTGLHTSTSDRPHSLDDPSMRYQKLRDTVANFEIVQIGIATFTWNPQPFSFSDQLEHARRNGVYEVKAFNFYLFPTTLNGRAQRDRCFMVQSSAFDFLSRSNFDFNKWVFQGVPYLTRKEQAQYRGSRLPEVMGDLPDIEVDGRSQLFVDDVRSQLRQWLDNPQAKPYLNITTTNGYHKRLVHQEVRKADPMLVADGKHDFVQVSRASKEEIERRCQVRLQALNRDMERAVGFTRVIEALVDARKPLLGHNLFLDLCHVFNQFYDVLPPSLDDFKSQLHQLFPCIIDTKMIAETAPSIKDLADRTSLEELHAQLCKHRYPYPITLLDMQHARYEQAKGHEAGYDAYITGVLFLELLTIVHTHSSSAPMTLPVDFTTAPIAEFVNRIFLTKSAVSVLNLIGKDEHTVKPNVFYIQTACPNLTTDDYQLALSDQLGQFFLNPLTADSVFITFSQIPSALFQMGESIEYLLEAYCKENKVDQAWRGTVMSYAEFAKARTS</sequence>
<organism evidence="2 3">
    <name type="scientific">Dimargaris verticillata</name>
    <dbReference type="NCBI Taxonomy" id="2761393"/>
    <lineage>
        <taxon>Eukaryota</taxon>
        <taxon>Fungi</taxon>
        <taxon>Fungi incertae sedis</taxon>
        <taxon>Zoopagomycota</taxon>
        <taxon>Kickxellomycotina</taxon>
        <taxon>Dimargaritomycetes</taxon>
        <taxon>Dimargaritales</taxon>
        <taxon>Dimargaritaceae</taxon>
        <taxon>Dimargaris</taxon>
    </lineage>
</organism>
<dbReference type="GO" id="GO:1990432">
    <property type="term" value="P:siRNA 3'-end processing"/>
    <property type="evidence" value="ECO:0007669"/>
    <property type="project" value="TreeGrafter"/>
</dbReference>
<dbReference type="PANTHER" id="PTHR15092:SF22">
    <property type="entry name" value="POLY(A)-SPECIFIC RIBONUCLEASE PNLDC1"/>
    <property type="match status" value="1"/>
</dbReference>
<dbReference type="Pfam" id="PF04857">
    <property type="entry name" value="CAF1"/>
    <property type="match status" value="1"/>
</dbReference>
<dbReference type="Proteomes" id="UP001151582">
    <property type="component" value="Unassembled WGS sequence"/>
</dbReference>
<name>A0A9W8B7E2_9FUNG</name>
<comment type="caution">
    <text evidence="2">The sequence shown here is derived from an EMBL/GenBank/DDBJ whole genome shotgun (WGS) entry which is preliminary data.</text>
</comment>
<dbReference type="OrthoDB" id="1432093at2759"/>
<keyword evidence="3" id="KW-1185">Reference proteome</keyword>
<evidence type="ECO:0000256" key="1">
    <source>
        <dbReference type="ARBA" id="ARBA00008372"/>
    </source>
</evidence>
<proteinExistence type="inferred from homology"/>
<accession>A0A9W8B7E2</accession>
<dbReference type="InterPro" id="IPR036397">
    <property type="entry name" value="RNaseH_sf"/>
</dbReference>
<gene>
    <name evidence="2" type="ORF">H4R34_000013</name>
</gene>
<dbReference type="InterPro" id="IPR012337">
    <property type="entry name" value="RNaseH-like_sf"/>
</dbReference>
<dbReference type="AlphaFoldDB" id="A0A9W8B7E2"/>
<dbReference type="GO" id="GO:0000289">
    <property type="term" value="P:nuclear-transcribed mRNA poly(A) tail shortening"/>
    <property type="evidence" value="ECO:0007669"/>
    <property type="project" value="TreeGrafter"/>
</dbReference>
<dbReference type="InterPro" id="IPR006941">
    <property type="entry name" value="RNase_CAF1"/>
</dbReference>
<evidence type="ECO:0000313" key="2">
    <source>
        <dbReference type="EMBL" id="KAJ1985359.1"/>
    </source>
</evidence>
<dbReference type="GO" id="GO:0005634">
    <property type="term" value="C:nucleus"/>
    <property type="evidence" value="ECO:0007669"/>
    <property type="project" value="TreeGrafter"/>
</dbReference>
<dbReference type="GO" id="GO:1990431">
    <property type="term" value="P:priRNA 3'-end processing"/>
    <property type="evidence" value="ECO:0007669"/>
    <property type="project" value="TreeGrafter"/>
</dbReference>
<dbReference type="EMBL" id="JANBQB010000001">
    <property type="protein sequence ID" value="KAJ1985359.1"/>
    <property type="molecule type" value="Genomic_DNA"/>
</dbReference>
<dbReference type="GO" id="GO:0000175">
    <property type="term" value="F:3'-5'-RNA exonuclease activity"/>
    <property type="evidence" value="ECO:0007669"/>
    <property type="project" value="TreeGrafter"/>
</dbReference>
<dbReference type="Gene3D" id="3.30.420.10">
    <property type="entry name" value="Ribonuclease H-like superfamily/Ribonuclease H"/>
    <property type="match status" value="2"/>
</dbReference>
<dbReference type="SUPFAM" id="SSF53098">
    <property type="entry name" value="Ribonuclease H-like"/>
    <property type="match status" value="1"/>
</dbReference>
<evidence type="ECO:0000313" key="3">
    <source>
        <dbReference type="Proteomes" id="UP001151582"/>
    </source>
</evidence>
<comment type="similarity">
    <text evidence="1">Belongs to the CAF1 family.</text>
</comment>
<reference evidence="2" key="1">
    <citation type="submission" date="2022-07" db="EMBL/GenBank/DDBJ databases">
        <title>Phylogenomic reconstructions and comparative analyses of Kickxellomycotina fungi.</title>
        <authorList>
            <person name="Reynolds N.K."/>
            <person name="Stajich J.E."/>
            <person name="Barry K."/>
            <person name="Grigoriev I.V."/>
            <person name="Crous P."/>
            <person name="Smith M.E."/>
        </authorList>
    </citation>
    <scope>NUCLEOTIDE SEQUENCE</scope>
    <source>
        <strain evidence="2">RSA 567</strain>
    </source>
</reference>
<dbReference type="GO" id="GO:0003723">
    <property type="term" value="F:RNA binding"/>
    <property type="evidence" value="ECO:0007669"/>
    <property type="project" value="TreeGrafter"/>
</dbReference>
<dbReference type="PANTHER" id="PTHR15092">
    <property type="entry name" value="POLY A -SPECIFIC RIBONUCLEASE/TARGET OF EGR1, MEMBER 1"/>
    <property type="match status" value="1"/>
</dbReference>
<protein>
    <submittedName>
        <fullName evidence="2">Uncharacterized protein</fullName>
    </submittedName>
</protein>